<evidence type="ECO:0000313" key="1">
    <source>
        <dbReference type="Ensembl" id="ENSPMGP00000022714.1"/>
    </source>
</evidence>
<dbReference type="Pfam" id="PF08039">
    <property type="entry name" value="Mit_proteolip"/>
    <property type="match status" value="1"/>
</dbReference>
<keyword evidence="2" id="KW-1185">Reference proteome</keyword>
<accession>A0A3B4B213</accession>
<reference evidence="1" key="1">
    <citation type="submission" date="2025-08" db="UniProtKB">
        <authorList>
            <consortium name="Ensembl"/>
        </authorList>
    </citation>
    <scope>IDENTIFICATION</scope>
</reference>
<dbReference type="Ensembl" id="ENSPMGT00000024192.1">
    <property type="protein sequence ID" value="ENSPMGP00000022714.1"/>
    <property type="gene ID" value="ENSPMGG00000018376.1"/>
</dbReference>
<reference evidence="1" key="2">
    <citation type="submission" date="2025-09" db="UniProtKB">
        <authorList>
            <consortium name="Ensembl"/>
        </authorList>
    </citation>
    <scope>IDENTIFICATION</scope>
</reference>
<name>A0A3B4B213_9GOBI</name>
<dbReference type="InterPro" id="IPR012574">
    <property type="entry name" value="ATP5MJ"/>
</dbReference>
<dbReference type="Proteomes" id="UP000261520">
    <property type="component" value="Unplaced"/>
</dbReference>
<protein>
    <submittedName>
        <fullName evidence="1">Uncharacterized protein</fullName>
    </submittedName>
</protein>
<evidence type="ECO:0000313" key="2">
    <source>
        <dbReference type="Proteomes" id="UP000261520"/>
    </source>
</evidence>
<dbReference type="GO" id="GO:0005739">
    <property type="term" value="C:mitochondrion"/>
    <property type="evidence" value="ECO:0007669"/>
    <property type="project" value="InterPro"/>
</dbReference>
<sequence length="53" mass="5896">IANSLFANYWAKVGPYYTTAYQEVWVSLGHHGILVLQIILGRKKAVKGSKPAH</sequence>
<proteinExistence type="predicted"/>
<dbReference type="AlphaFoldDB" id="A0A3B4B213"/>
<organism evidence="1 2">
    <name type="scientific">Periophthalmus magnuspinnatus</name>
    <dbReference type="NCBI Taxonomy" id="409849"/>
    <lineage>
        <taxon>Eukaryota</taxon>
        <taxon>Metazoa</taxon>
        <taxon>Chordata</taxon>
        <taxon>Craniata</taxon>
        <taxon>Vertebrata</taxon>
        <taxon>Euteleostomi</taxon>
        <taxon>Actinopterygii</taxon>
        <taxon>Neopterygii</taxon>
        <taxon>Teleostei</taxon>
        <taxon>Neoteleostei</taxon>
        <taxon>Acanthomorphata</taxon>
        <taxon>Gobiaria</taxon>
        <taxon>Gobiiformes</taxon>
        <taxon>Gobioidei</taxon>
        <taxon>Gobiidae</taxon>
        <taxon>Oxudercinae</taxon>
        <taxon>Periophthalmus</taxon>
    </lineage>
</organism>